<dbReference type="GeneID" id="132799667"/>
<gene>
    <name evidence="3" type="primary">LOC132799667</name>
</gene>
<evidence type="ECO:0000313" key="3">
    <source>
        <dbReference type="RefSeq" id="XP_060668087.1"/>
    </source>
</evidence>
<accession>A0ABM3ZUC9</accession>
<dbReference type="PANTHER" id="PTHR11439:SF517">
    <property type="entry name" value="CYSTEINE-RICH RLK (RECEPTOR-LIKE PROTEIN KINASE) 8"/>
    <property type="match status" value="1"/>
</dbReference>
<dbReference type="InterPro" id="IPR013103">
    <property type="entry name" value="RVT_2"/>
</dbReference>
<name>A0ABM3ZUC9_ZIZJJ</name>
<dbReference type="SUPFAM" id="SSF56672">
    <property type="entry name" value="DNA/RNA polymerases"/>
    <property type="match status" value="1"/>
</dbReference>
<protein>
    <submittedName>
        <fullName evidence="3">Uncharacterized mitochondrial protein AtMg00810-like</fullName>
    </submittedName>
</protein>
<dbReference type="PANTHER" id="PTHR11439">
    <property type="entry name" value="GAG-POL-RELATED RETROTRANSPOSON"/>
    <property type="match status" value="1"/>
</dbReference>
<feature type="domain" description="Reverse transcriptase Ty1/copia-type" evidence="1">
    <location>
        <begin position="96"/>
        <end position="180"/>
    </location>
</feature>
<evidence type="ECO:0000313" key="2">
    <source>
        <dbReference type="Proteomes" id="UP001652623"/>
    </source>
</evidence>
<dbReference type="InterPro" id="IPR043502">
    <property type="entry name" value="DNA/RNA_pol_sf"/>
</dbReference>
<dbReference type="Pfam" id="PF07727">
    <property type="entry name" value="RVT_2"/>
    <property type="match status" value="1"/>
</dbReference>
<dbReference type="CDD" id="cd09272">
    <property type="entry name" value="RNase_HI_RT_Ty1"/>
    <property type="match status" value="1"/>
</dbReference>
<reference evidence="3" key="1">
    <citation type="submission" date="2025-08" db="UniProtKB">
        <authorList>
            <consortium name="RefSeq"/>
        </authorList>
    </citation>
    <scope>IDENTIFICATION</scope>
    <source>
        <tissue evidence="3">Seedling</tissue>
    </source>
</reference>
<dbReference type="Proteomes" id="UP001652623">
    <property type="component" value="Chromosome 10"/>
</dbReference>
<sequence>MRDYESREGLYEEENTAYQALFVGSDPVSFGDAVKSMKWKKTMDVEIEAIERNDTWKLIDLPVEAKKVGVKWVYKTKLNENGEVDKYKAQLTGKECKILIVCLYVDDLIFTRNDESMFVEFKKSMMIEFDMTDLGKMRYFLGIEVMQRSDGIFISHRKYTQEVLERFNMDKCNPIHNPIVPGCKLMKTGDGVRIDSIFYKQIVENLMYLTATRPDVMFVVSHISRFMDCPTKLYLQAAKRILRYLKGIIDFGVFYKKGGNEKLIAYTDSNYARDLDDRKSTSGYVFMLSIGAMSWSSKKQPVISLSTTEVEFIAATLCVSQVIWLRRILEGFKHAQHDSTIVYCDNSSTIKLSKNLVMHGCSKHIDVRFHFLRKLTKDGIVEMVHCHTQEQVVDIMTKPLKLDVFLKMCGLLGICLDPGVN</sequence>
<dbReference type="RefSeq" id="XP_060668087.1">
    <property type="nucleotide sequence ID" value="XM_060812104.1"/>
</dbReference>
<evidence type="ECO:0000259" key="1">
    <source>
        <dbReference type="Pfam" id="PF07727"/>
    </source>
</evidence>
<organism evidence="2 3">
    <name type="scientific">Ziziphus jujuba</name>
    <name type="common">Chinese jujube</name>
    <name type="synonym">Ziziphus sativa</name>
    <dbReference type="NCBI Taxonomy" id="326968"/>
    <lineage>
        <taxon>Eukaryota</taxon>
        <taxon>Viridiplantae</taxon>
        <taxon>Streptophyta</taxon>
        <taxon>Embryophyta</taxon>
        <taxon>Tracheophyta</taxon>
        <taxon>Spermatophyta</taxon>
        <taxon>Magnoliopsida</taxon>
        <taxon>eudicotyledons</taxon>
        <taxon>Gunneridae</taxon>
        <taxon>Pentapetalae</taxon>
        <taxon>rosids</taxon>
        <taxon>fabids</taxon>
        <taxon>Rosales</taxon>
        <taxon>Rhamnaceae</taxon>
        <taxon>Paliureae</taxon>
        <taxon>Ziziphus</taxon>
    </lineage>
</organism>
<keyword evidence="2" id="KW-1185">Reference proteome</keyword>
<proteinExistence type="predicted"/>